<name>A0A444X1L0_ARAHY</name>
<keyword evidence="3" id="KW-0012">Acyltransferase</keyword>
<organism evidence="4 5">
    <name type="scientific">Arachis hypogaea</name>
    <name type="common">Peanut</name>
    <dbReference type="NCBI Taxonomy" id="3818"/>
    <lineage>
        <taxon>Eukaryota</taxon>
        <taxon>Viridiplantae</taxon>
        <taxon>Streptophyta</taxon>
        <taxon>Embryophyta</taxon>
        <taxon>Tracheophyta</taxon>
        <taxon>Spermatophyta</taxon>
        <taxon>Magnoliopsida</taxon>
        <taxon>eudicotyledons</taxon>
        <taxon>Gunneridae</taxon>
        <taxon>Pentapetalae</taxon>
        <taxon>rosids</taxon>
        <taxon>fabids</taxon>
        <taxon>Fabales</taxon>
        <taxon>Fabaceae</taxon>
        <taxon>Papilionoideae</taxon>
        <taxon>50 kb inversion clade</taxon>
        <taxon>dalbergioids sensu lato</taxon>
        <taxon>Dalbergieae</taxon>
        <taxon>Pterocarpus clade</taxon>
        <taxon>Arachis</taxon>
    </lineage>
</organism>
<dbReference type="PANTHER" id="PTHR31623">
    <property type="entry name" value="F21J9.9"/>
    <property type="match status" value="1"/>
</dbReference>
<accession>A0A444X1L0</accession>
<dbReference type="Pfam" id="PF02458">
    <property type="entry name" value="Transferase"/>
    <property type="match status" value="1"/>
</dbReference>
<evidence type="ECO:0000313" key="5">
    <source>
        <dbReference type="Proteomes" id="UP000289738"/>
    </source>
</evidence>
<sequence>MFSLFLYNLARTNMNNPEHDPIMAVQIKCFHYEGIAITLCASHKFSDISTLINFVNNWATITNHHQDQNHPLPSPPLLDSRMSVFSQGNMLVYQEESYFSLLKSVYKRFVFEASKIEALKATVAPIHPIRFEVVATLIYKCAVSALGLSPNFSLLSTVAVNLRKRINPPVLSKTLGNMITFFIFGGGGG</sequence>
<keyword evidence="2" id="KW-0808">Transferase</keyword>
<protein>
    <recommendedName>
        <fullName evidence="6">Salutaridinol 7-O-acetyltransferase</fullName>
    </recommendedName>
</protein>
<dbReference type="PANTHER" id="PTHR31623:SF122">
    <property type="entry name" value="HXXXD-TYPE ACYL-TRANSFERASE FAMILY PROTEIN"/>
    <property type="match status" value="1"/>
</dbReference>
<dbReference type="EMBL" id="SDMP01000020">
    <property type="protein sequence ID" value="RYQ83624.1"/>
    <property type="molecule type" value="Genomic_DNA"/>
</dbReference>
<dbReference type="Gene3D" id="3.30.559.10">
    <property type="entry name" value="Chloramphenicol acetyltransferase-like domain"/>
    <property type="match status" value="2"/>
</dbReference>
<reference evidence="4 5" key="1">
    <citation type="submission" date="2019-01" db="EMBL/GenBank/DDBJ databases">
        <title>Sequencing of cultivated peanut Arachis hypogaea provides insights into genome evolution and oil improvement.</title>
        <authorList>
            <person name="Chen X."/>
        </authorList>
    </citation>
    <scope>NUCLEOTIDE SEQUENCE [LARGE SCALE GENOMIC DNA]</scope>
    <source>
        <strain evidence="5">cv. Fuhuasheng</strain>
        <tissue evidence="4">Leaves</tissue>
    </source>
</reference>
<comment type="similarity">
    <text evidence="1">Belongs to the plant acyltransferase family.</text>
</comment>
<evidence type="ECO:0000313" key="4">
    <source>
        <dbReference type="EMBL" id="RYQ83624.1"/>
    </source>
</evidence>
<gene>
    <name evidence="4" type="ORF">Ahy_B10g102384</name>
</gene>
<keyword evidence="5" id="KW-1185">Reference proteome</keyword>
<dbReference type="AlphaFoldDB" id="A0A444X1L0"/>
<dbReference type="InterPro" id="IPR023213">
    <property type="entry name" value="CAT-like_dom_sf"/>
</dbReference>
<dbReference type="STRING" id="3818.A0A444X1L0"/>
<dbReference type="Proteomes" id="UP000289738">
    <property type="component" value="Chromosome B10"/>
</dbReference>
<evidence type="ECO:0000256" key="3">
    <source>
        <dbReference type="ARBA" id="ARBA00023315"/>
    </source>
</evidence>
<dbReference type="GO" id="GO:0016746">
    <property type="term" value="F:acyltransferase activity"/>
    <property type="evidence" value="ECO:0007669"/>
    <property type="project" value="UniProtKB-KW"/>
</dbReference>
<comment type="caution">
    <text evidence="4">The sequence shown here is derived from an EMBL/GenBank/DDBJ whole genome shotgun (WGS) entry which is preliminary data.</text>
</comment>
<evidence type="ECO:0000256" key="2">
    <source>
        <dbReference type="ARBA" id="ARBA00022679"/>
    </source>
</evidence>
<evidence type="ECO:0000256" key="1">
    <source>
        <dbReference type="ARBA" id="ARBA00009861"/>
    </source>
</evidence>
<evidence type="ECO:0008006" key="6">
    <source>
        <dbReference type="Google" id="ProtNLM"/>
    </source>
</evidence>
<proteinExistence type="inferred from homology"/>